<name>A0A1T5EJK6_9SPHN</name>
<dbReference type="AlphaFoldDB" id="A0A1T5EJK6"/>
<evidence type="ECO:0000313" key="5">
    <source>
        <dbReference type="EMBL" id="SKB84096.1"/>
    </source>
</evidence>
<dbReference type="InterPro" id="IPR050251">
    <property type="entry name" value="HpcH-HpaI_aldolase"/>
</dbReference>
<dbReference type="STRING" id="439228.SAMN06295920_10738"/>
<gene>
    <name evidence="5" type="ORF">SAMN06295920_10738</name>
</gene>
<organism evidence="5 6">
    <name type="scientific">Rhizorhabdus histidinilytica</name>
    <dbReference type="NCBI Taxonomy" id="439228"/>
    <lineage>
        <taxon>Bacteria</taxon>
        <taxon>Pseudomonadati</taxon>
        <taxon>Pseudomonadota</taxon>
        <taxon>Alphaproteobacteria</taxon>
        <taxon>Sphingomonadales</taxon>
        <taxon>Sphingomonadaceae</taxon>
        <taxon>Rhizorhabdus</taxon>
    </lineage>
</organism>
<keyword evidence="6" id="KW-1185">Reference proteome</keyword>
<dbReference type="Proteomes" id="UP000189818">
    <property type="component" value="Unassembled WGS sequence"/>
</dbReference>
<evidence type="ECO:0000256" key="3">
    <source>
        <dbReference type="ARBA" id="ARBA00023239"/>
    </source>
</evidence>
<dbReference type="OrthoDB" id="9802624at2"/>
<dbReference type="Gene3D" id="3.20.20.60">
    <property type="entry name" value="Phosphoenolpyruvate-binding domains"/>
    <property type="match status" value="1"/>
</dbReference>
<dbReference type="SUPFAM" id="SSF51621">
    <property type="entry name" value="Phosphoenolpyruvate/pyruvate domain"/>
    <property type="match status" value="1"/>
</dbReference>
<accession>A0A1T5EJK6</accession>
<sequence>MRGNPLKARLAAGEHIYGTMMFELLSAGLPAAMAAAGAEFIIYDMEHSGFDYMQMKDQFALTRGLDLVAMVRPPEKSYSAVSRLLDLGAMGFLLQMSESVAEIREIISWTRYPPEGRRGAVFGGAHDDYAPGPIPEKMRIARERTIIMPLIETARGLAAVDEIAAVDGVDGLHLGQFDLTLSMGIPGQFEHPDFLAAVDNILAACHRHGKFAACMAMDVPTIVDWNAKGFQLTSCNYDVGLIQGALRSMIAGAKAGLAG</sequence>
<protein>
    <submittedName>
        <fullName evidence="5">2-dehydro-3-deoxyglucarate aldolase/4-hydroxy-2-oxoheptanedioate aldolase</fullName>
    </submittedName>
</protein>
<dbReference type="RefSeq" id="WP_079649142.1">
    <property type="nucleotide sequence ID" value="NZ_FUYM01000007.1"/>
</dbReference>
<dbReference type="InterPro" id="IPR015813">
    <property type="entry name" value="Pyrv/PenolPyrv_kinase-like_dom"/>
</dbReference>
<dbReference type="Pfam" id="PF03328">
    <property type="entry name" value="HpcH_HpaI"/>
    <property type="match status" value="1"/>
</dbReference>
<dbReference type="InterPro" id="IPR005000">
    <property type="entry name" value="Aldolase/citrate-lyase_domain"/>
</dbReference>
<dbReference type="PANTHER" id="PTHR30502">
    <property type="entry name" value="2-KETO-3-DEOXY-L-RHAMNONATE ALDOLASE"/>
    <property type="match status" value="1"/>
</dbReference>
<feature type="domain" description="HpcH/HpaI aldolase/citrate lyase" evidence="4">
    <location>
        <begin position="31"/>
        <end position="239"/>
    </location>
</feature>
<proteinExistence type="inferred from homology"/>
<keyword evidence="2" id="KW-0479">Metal-binding</keyword>
<dbReference type="GO" id="GO:0016832">
    <property type="term" value="F:aldehyde-lyase activity"/>
    <property type="evidence" value="ECO:0007669"/>
    <property type="project" value="TreeGrafter"/>
</dbReference>
<dbReference type="EMBL" id="FUYM01000007">
    <property type="protein sequence ID" value="SKB84096.1"/>
    <property type="molecule type" value="Genomic_DNA"/>
</dbReference>
<evidence type="ECO:0000256" key="2">
    <source>
        <dbReference type="ARBA" id="ARBA00022723"/>
    </source>
</evidence>
<dbReference type="GO" id="GO:0046872">
    <property type="term" value="F:metal ion binding"/>
    <property type="evidence" value="ECO:0007669"/>
    <property type="project" value="UniProtKB-KW"/>
</dbReference>
<evidence type="ECO:0000256" key="1">
    <source>
        <dbReference type="ARBA" id="ARBA00005568"/>
    </source>
</evidence>
<dbReference type="InterPro" id="IPR040442">
    <property type="entry name" value="Pyrv_kinase-like_dom_sf"/>
</dbReference>
<reference evidence="6" key="1">
    <citation type="submission" date="2017-02" db="EMBL/GenBank/DDBJ databases">
        <authorList>
            <person name="Varghese N."/>
            <person name="Submissions S."/>
        </authorList>
    </citation>
    <scope>NUCLEOTIDE SEQUENCE [LARGE SCALE GENOMIC DNA]</scope>
    <source>
        <strain evidence="6">UM2</strain>
    </source>
</reference>
<comment type="similarity">
    <text evidence="1">Belongs to the HpcH/HpaI aldolase family.</text>
</comment>
<keyword evidence="3" id="KW-0456">Lyase</keyword>
<dbReference type="PANTHER" id="PTHR30502:SF0">
    <property type="entry name" value="PHOSPHOENOLPYRUVATE CARBOXYLASE FAMILY PROTEIN"/>
    <property type="match status" value="1"/>
</dbReference>
<dbReference type="GO" id="GO:0005737">
    <property type="term" value="C:cytoplasm"/>
    <property type="evidence" value="ECO:0007669"/>
    <property type="project" value="TreeGrafter"/>
</dbReference>
<evidence type="ECO:0000313" key="6">
    <source>
        <dbReference type="Proteomes" id="UP000189818"/>
    </source>
</evidence>
<evidence type="ECO:0000259" key="4">
    <source>
        <dbReference type="Pfam" id="PF03328"/>
    </source>
</evidence>